<reference evidence="1" key="1">
    <citation type="submission" date="2021-01" db="EMBL/GenBank/DDBJ databases">
        <authorList>
            <person name="Corre E."/>
            <person name="Pelletier E."/>
            <person name="Niang G."/>
            <person name="Scheremetjew M."/>
            <person name="Finn R."/>
            <person name="Kale V."/>
            <person name="Holt S."/>
            <person name="Cochrane G."/>
            <person name="Meng A."/>
            <person name="Brown T."/>
            <person name="Cohen L."/>
        </authorList>
    </citation>
    <scope>NUCLEOTIDE SEQUENCE</scope>
    <source>
        <strain evidence="1">RCC1130</strain>
    </source>
</reference>
<dbReference type="EMBL" id="HBER01009863">
    <property type="protein sequence ID" value="CAD8529643.1"/>
    <property type="molecule type" value="Transcribed_RNA"/>
</dbReference>
<protein>
    <submittedName>
        <fullName evidence="1">Uncharacterized protein</fullName>
    </submittedName>
</protein>
<accession>A0A7S0IS57</accession>
<dbReference type="AlphaFoldDB" id="A0A7S0IS57"/>
<sequence length="218" mass="23778">MAVYNGFMPLALSVLPTTAVPTEHMPVYSGTAQAVPAAEVKRSLLFTSLPLPVSNGTTCTCKTPDEVAPGNGFNYGTKTPDEAAPRNGFKCTDGTERYCATDELCATSEEFFKDDKWSGCEKIVCTCTDPLKEEKTFTPHGLKKANEFTCTDDETRSCGDDEACVATEPFPSGKMSGTWSGCKECEYVPPEFVRRLQVVGRRLQVPIPVGVYHCYPDK</sequence>
<gene>
    <name evidence="1" type="ORF">CLEP1334_LOCUS4895</name>
</gene>
<organism evidence="1">
    <name type="scientific">Calcidiscus leptoporus</name>
    <dbReference type="NCBI Taxonomy" id="127549"/>
    <lineage>
        <taxon>Eukaryota</taxon>
        <taxon>Haptista</taxon>
        <taxon>Haptophyta</taxon>
        <taxon>Prymnesiophyceae</taxon>
        <taxon>Coccolithales</taxon>
        <taxon>Calcidiscaceae</taxon>
        <taxon>Calcidiscus</taxon>
    </lineage>
</organism>
<name>A0A7S0IS57_9EUKA</name>
<evidence type="ECO:0000313" key="1">
    <source>
        <dbReference type="EMBL" id="CAD8529643.1"/>
    </source>
</evidence>
<proteinExistence type="predicted"/>